<evidence type="ECO:0000259" key="2">
    <source>
        <dbReference type="Pfam" id="PF19078"/>
    </source>
</evidence>
<dbReference type="InterPro" id="IPR044048">
    <property type="entry name" value="Big_12"/>
</dbReference>
<feature type="non-terminal residue" evidence="3">
    <location>
        <position position="1"/>
    </location>
</feature>
<sequence>NNNTAATQFNWTYDGTNPTMTITAAEGTNGFASNDATLSLTFTSSEATDEFEENDITVTNGYMSNFAAISSTVYTATFTPNAPGSAAIDVAEDTFTDAVGNNNTAANQFTWTKINNAPVASDASFTTDEDFAVAMTFTATDADGADFTYAVVDSPAYGVVNTLSEFNGEAYNINTHIISTNADAAMSVHAADLDGDGDMDVLSASKHDDKIAWYENDGSESFTEHVISTS</sequence>
<feature type="non-terminal residue" evidence="3">
    <location>
        <position position="230"/>
    </location>
</feature>
<dbReference type="Pfam" id="PF13517">
    <property type="entry name" value="FG-GAP_3"/>
    <property type="match status" value="1"/>
</dbReference>
<dbReference type="InterPro" id="IPR013517">
    <property type="entry name" value="FG-GAP"/>
</dbReference>
<organism evidence="3">
    <name type="scientific">marine metagenome</name>
    <dbReference type="NCBI Taxonomy" id="408172"/>
    <lineage>
        <taxon>unclassified sequences</taxon>
        <taxon>metagenomes</taxon>
        <taxon>ecological metagenomes</taxon>
    </lineage>
</organism>
<gene>
    <name evidence="3" type="ORF">METZ01_LOCUS509807</name>
</gene>
<protein>
    <recommendedName>
        <fullName evidence="2">Bacterial Ig-like domain-containing protein</fullName>
    </recommendedName>
</protein>
<dbReference type="Pfam" id="PF19078">
    <property type="entry name" value="Big_12"/>
    <property type="match status" value="1"/>
</dbReference>
<reference evidence="3" key="1">
    <citation type="submission" date="2018-05" db="EMBL/GenBank/DDBJ databases">
        <authorList>
            <person name="Lanie J.A."/>
            <person name="Ng W.-L."/>
            <person name="Kazmierczak K.M."/>
            <person name="Andrzejewski T.M."/>
            <person name="Davidsen T.M."/>
            <person name="Wayne K.J."/>
            <person name="Tettelin H."/>
            <person name="Glass J.I."/>
            <person name="Rusch D."/>
            <person name="Podicherti R."/>
            <person name="Tsui H.-C.T."/>
            <person name="Winkler M.E."/>
        </authorList>
    </citation>
    <scope>NUCLEOTIDE SEQUENCE</scope>
</reference>
<evidence type="ECO:0000256" key="1">
    <source>
        <dbReference type="ARBA" id="ARBA00022729"/>
    </source>
</evidence>
<dbReference type="InterPro" id="IPR028994">
    <property type="entry name" value="Integrin_alpha_N"/>
</dbReference>
<dbReference type="EMBL" id="UINC01226460">
    <property type="protein sequence ID" value="SVE56953.1"/>
    <property type="molecule type" value="Genomic_DNA"/>
</dbReference>
<dbReference type="AlphaFoldDB" id="A0A383EKF1"/>
<accession>A0A383EKF1</accession>
<dbReference type="PANTHER" id="PTHR44103">
    <property type="entry name" value="PROPROTEIN CONVERTASE P"/>
    <property type="match status" value="1"/>
</dbReference>
<name>A0A383EKF1_9ZZZZ</name>
<dbReference type="PANTHER" id="PTHR44103:SF1">
    <property type="entry name" value="PROPROTEIN CONVERTASE P"/>
    <property type="match status" value="1"/>
</dbReference>
<feature type="domain" description="Bacterial Ig-like" evidence="2">
    <location>
        <begin position="14"/>
        <end position="108"/>
    </location>
</feature>
<proteinExistence type="predicted"/>
<keyword evidence="1" id="KW-0732">Signal</keyword>
<dbReference type="SUPFAM" id="SSF69318">
    <property type="entry name" value="Integrin alpha N-terminal domain"/>
    <property type="match status" value="1"/>
</dbReference>
<evidence type="ECO:0000313" key="3">
    <source>
        <dbReference type="EMBL" id="SVE56953.1"/>
    </source>
</evidence>
<dbReference type="Pfam" id="PF17963">
    <property type="entry name" value="Big_9"/>
    <property type="match status" value="1"/>
</dbReference>